<evidence type="ECO:0000256" key="6">
    <source>
        <dbReference type="SAM" id="MobiDB-lite"/>
    </source>
</evidence>
<dbReference type="OrthoDB" id="410307at2759"/>
<feature type="domain" description="C3H1-type" evidence="7">
    <location>
        <begin position="559"/>
        <end position="587"/>
    </location>
</feature>
<dbReference type="AlphaFoldDB" id="A0A8S0XJV8"/>
<organism evidence="8 9">
    <name type="scientific">Cyclocybe aegerita</name>
    <name type="common">Black poplar mushroom</name>
    <name type="synonym">Agrocybe aegerita</name>
    <dbReference type="NCBI Taxonomy" id="1973307"/>
    <lineage>
        <taxon>Eukaryota</taxon>
        <taxon>Fungi</taxon>
        <taxon>Dikarya</taxon>
        <taxon>Basidiomycota</taxon>
        <taxon>Agaricomycotina</taxon>
        <taxon>Agaricomycetes</taxon>
        <taxon>Agaricomycetidae</taxon>
        <taxon>Agaricales</taxon>
        <taxon>Agaricineae</taxon>
        <taxon>Bolbitiaceae</taxon>
        <taxon>Cyclocybe</taxon>
    </lineage>
</organism>
<feature type="compositionally biased region" description="Polar residues" evidence="6">
    <location>
        <begin position="835"/>
        <end position="851"/>
    </location>
</feature>
<feature type="compositionally biased region" description="Pro residues" evidence="6">
    <location>
        <begin position="358"/>
        <end position="367"/>
    </location>
</feature>
<evidence type="ECO:0000256" key="2">
    <source>
        <dbReference type="ARBA" id="ARBA00022737"/>
    </source>
</evidence>
<feature type="compositionally biased region" description="Polar residues" evidence="6">
    <location>
        <begin position="807"/>
        <end position="823"/>
    </location>
</feature>
<dbReference type="Proteomes" id="UP000467700">
    <property type="component" value="Unassembled WGS sequence"/>
</dbReference>
<dbReference type="Gene3D" id="4.10.1000.10">
    <property type="entry name" value="Zinc finger, CCCH-type"/>
    <property type="match status" value="2"/>
</dbReference>
<dbReference type="SUPFAM" id="SSF90229">
    <property type="entry name" value="CCCH zinc finger"/>
    <property type="match status" value="2"/>
</dbReference>
<dbReference type="PROSITE" id="PS50103">
    <property type="entry name" value="ZF_C3H1"/>
    <property type="match status" value="2"/>
</dbReference>
<dbReference type="GO" id="GO:0003729">
    <property type="term" value="F:mRNA binding"/>
    <property type="evidence" value="ECO:0007669"/>
    <property type="project" value="InterPro"/>
</dbReference>
<feature type="region of interest" description="Disordered" evidence="6">
    <location>
        <begin position="269"/>
        <end position="295"/>
    </location>
</feature>
<comment type="caution">
    <text evidence="8">The sequence shown here is derived from an EMBL/GenBank/DDBJ whole genome shotgun (WGS) entry which is preliminary data.</text>
</comment>
<dbReference type="GO" id="GO:0008270">
    <property type="term" value="F:zinc ion binding"/>
    <property type="evidence" value="ECO:0007669"/>
    <property type="project" value="UniProtKB-KW"/>
</dbReference>
<feature type="zinc finger region" description="C3H1-type" evidence="5">
    <location>
        <begin position="597"/>
        <end position="625"/>
    </location>
</feature>
<dbReference type="InterPro" id="IPR036855">
    <property type="entry name" value="Znf_CCCH_sf"/>
</dbReference>
<keyword evidence="4 5" id="KW-0862">Zinc</keyword>
<gene>
    <name evidence="8" type="ORF">AAE3_LOCUS1171</name>
</gene>
<feature type="compositionally biased region" description="Polar residues" evidence="6">
    <location>
        <begin position="863"/>
        <end position="872"/>
    </location>
</feature>
<feature type="region of interest" description="Disordered" evidence="6">
    <location>
        <begin position="767"/>
        <end position="886"/>
    </location>
</feature>
<dbReference type="FunFam" id="4.10.1000.10:FF:000001">
    <property type="entry name" value="zinc finger CCCH domain-containing protein 15-like"/>
    <property type="match status" value="1"/>
</dbReference>
<accession>A0A8S0XJV8</accession>
<evidence type="ECO:0000313" key="9">
    <source>
        <dbReference type="Proteomes" id="UP000467700"/>
    </source>
</evidence>
<proteinExistence type="predicted"/>
<keyword evidence="1 5" id="KW-0479">Metal-binding</keyword>
<feature type="compositionally biased region" description="Polar residues" evidence="6">
    <location>
        <begin position="654"/>
        <end position="699"/>
    </location>
</feature>
<feature type="compositionally biased region" description="Low complexity" evidence="6">
    <location>
        <begin position="540"/>
        <end position="551"/>
    </location>
</feature>
<dbReference type="EMBL" id="CACVBS010000002">
    <property type="protein sequence ID" value="CAA7258773.1"/>
    <property type="molecule type" value="Genomic_DNA"/>
</dbReference>
<feature type="zinc finger region" description="C3H1-type" evidence="5">
    <location>
        <begin position="559"/>
        <end position="587"/>
    </location>
</feature>
<feature type="compositionally biased region" description="Polar residues" evidence="6">
    <location>
        <begin position="336"/>
        <end position="345"/>
    </location>
</feature>
<dbReference type="PANTHER" id="PTHR12547:SF18">
    <property type="entry name" value="PROTEIN TIS11"/>
    <property type="match status" value="1"/>
</dbReference>
<dbReference type="Pfam" id="PF00642">
    <property type="entry name" value="zf-CCCH"/>
    <property type="match status" value="2"/>
</dbReference>
<dbReference type="FunFam" id="4.10.1000.10:FF:000002">
    <property type="entry name" value="Zinc finger protein 36, C3H1 type-like 1"/>
    <property type="match status" value="1"/>
</dbReference>
<feature type="domain" description="C3H1-type" evidence="7">
    <location>
        <begin position="597"/>
        <end position="625"/>
    </location>
</feature>
<feature type="region of interest" description="Disordered" evidence="6">
    <location>
        <begin position="536"/>
        <end position="555"/>
    </location>
</feature>
<dbReference type="PANTHER" id="PTHR12547">
    <property type="entry name" value="CCCH ZINC FINGER/TIS11-RELATED"/>
    <property type="match status" value="1"/>
</dbReference>
<feature type="compositionally biased region" description="Polar residues" evidence="6">
    <location>
        <begin position="211"/>
        <end position="232"/>
    </location>
</feature>
<evidence type="ECO:0000256" key="4">
    <source>
        <dbReference type="ARBA" id="ARBA00022833"/>
    </source>
</evidence>
<protein>
    <recommendedName>
        <fullName evidence="7">C3H1-type domain-containing protein</fullName>
    </recommendedName>
</protein>
<reference evidence="8 9" key="1">
    <citation type="submission" date="2020-01" db="EMBL/GenBank/DDBJ databases">
        <authorList>
            <person name="Gupta K D."/>
        </authorList>
    </citation>
    <scope>NUCLEOTIDE SEQUENCE [LARGE SCALE GENOMIC DNA]</scope>
</reference>
<name>A0A8S0XJV8_CYCAE</name>
<feature type="compositionally biased region" description="Low complexity" evidence="6">
    <location>
        <begin position="277"/>
        <end position="287"/>
    </location>
</feature>
<feature type="compositionally biased region" description="Low complexity" evidence="6">
    <location>
        <begin position="772"/>
        <end position="796"/>
    </location>
</feature>
<keyword evidence="2" id="KW-0677">Repeat</keyword>
<feature type="region of interest" description="Disordered" evidence="6">
    <location>
        <begin position="334"/>
        <end position="367"/>
    </location>
</feature>
<evidence type="ECO:0000313" key="8">
    <source>
        <dbReference type="EMBL" id="CAA7258773.1"/>
    </source>
</evidence>
<feature type="compositionally biased region" description="Low complexity" evidence="6">
    <location>
        <begin position="186"/>
        <end position="201"/>
    </location>
</feature>
<evidence type="ECO:0000256" key="3">
    <source>
        <dbReference type="ARBA" id="ARBA00022771"/>
    </source>
</evidence>
<evidence type="ECO:0000259" key="7">
    <source>
        <dbReference type="PROSITE" id="PS50103"/>
    </source>
</evidence>
<keyword evidence="3 5" id="KW-0863">Zinc-finger</keyword>
<feature type="region of interest" description="Disordered" evidence="6">
    <location>
        <begin position="155"/>
        <end position="257"/>
    </location>
</feature>
<feature type="region of interest" description="Disordered" evidence="6">
    <location>
        <begin position="629"/>
        <end position="706"/>
    </location>
</feature>
<evidence type="ECO:0000256" key="5">
    <source>
        <dbReference type="PROSITE-ProRule" id="PRU00723"/>
    </source>
</evidence>
<sequence>MKASLPSASPSANITHSYTPPVSLTTPVTKLRSTIQTTATPTFKDDLFAPVSRPPAIKDALGWFYPTDDDQDPSFEHWNFSAPDTAVHLSTLHRPFPTFQKISAAMPPRSTDFNDHSVPNGRRWMVNGSGQYIDSGAEANAWGLADEIGRMKIGDVTSDTDEPRVPIHTPPKSKLAAAAVAQINESSPLDSSSSSTSVGSSPHVPDHQISHSRGSSADTTLSSSRDSITGNALLSHPPLKNAPAEAKERPHSFSGGLSSADLRRLQQVGDADHDRQLQQQQQWAQNQYRDPNSEQLSYPSLATQVHRPIPQQQFNFPPNTQINHPNELDREEPQLEYNSPQQQRSFAPVPPHLNHAPVMPPLNPATPPQFVQSRPTNAIPAMNYRQTPRNFAPPQGPTPTLGYNGGHHTSHLSLGNTQQLYEMMLPLPHDNHHPAVTRVQQQHNVFRATHHHSASDPSAIRDAAALALLNNSMQGFATPNMFQPGMPPAMQLYPSQYYSAQDIAVQQAAMAARLQAQYTGPYGVAAAATPALPLDGGIGSPTSSSGQPGPSANNRKLGLYKTELCRSWEEKGSCRYGAKCQFAHGEDELRKVSRHPKYKTEICKTFWVSGSCPYGKRCCFIHTELSTATTPGTGGSDNAPPQPQVDGRERSNSDTDASSTVSLLTRISQRNQQQETPGSSAATPVDMSSTNGFQFTRPPTGSLRVDTSALDGASIKQNKSAYPSFASNGILLPATDHIATKSPAPVTAGPDLGRQHLARMEIVGYPNHQKKNSTSSTSNANPRHSFSGSDGDLSFSPSPPATGHSYGLSSAGETSTSQPTPTRVNGHVRAGSAGNWASFSRNSHLSTSTSAYPHGPSPAGEIMSNSPWSSTELAVGSSRLHEKAWA</sequence>
<dbReference type="SMART" id="SM00356">
    <property type="entry name" value="ZnF_C3H1"/>
    <property type="match status" value="2"/>
</dbReference>
<dbReference type="InterPro" id="IPR045877">
    <property type="entry name" value="ZFP36-like"/>
</dbReference>
<evidence type="ECO:0000256" key="1">
    <source>
        <dbReference type="ARBA" id="ARBA00022723"/>
    </source>
</evidence>
<keyword evidence="9" id="KW-1185">Reference proteome</keyword>
<dbReference type="InterPro" id="IPR000571">
    <property type="entry name" value="Znf_CCCH"/>
</dbReference>